<dbReference type="EMBL" id="CP059572">
    <property type="protein sequence ID" value="QXJ24710.1"/>
    <property type="molecule type" value="Genomic_DNA"/>
</dbReference>
<reference evidence="12" key="1">
    <citation type="submission" date="2020-07" db="EMBL/GenBank/DDBJ databases">
        <authorList>
            <person name="Tarantini F.S."/>
            <person name="Hong K.W."/>
            <person name="Chan K.G."/>
        </authorList>
    </citation>
    <scope>NUCLEOTIDE SEQUENCE</scope>
    <source>
        <strain evidence="12">32-07</strain>
    </source>
</reference>
<dbReference type="Proteomes" id="UP001049518">
    <property type="component" value="Chromosome"/>
</dbReference>
<dbReference type="GO" id="GO:0008168">
    <property type="term" value="F:methyltransferase activity"/>
    <property type="evidence" value="ECO:0007669"/>
    <property type="project" value="UniProtKB-KW"/>
</dbReference>
<dbReference type="PANTHER" id="PTHR11579">
    <property type="entry name" value="PROTEIN-L-ISOASPARTATE O-METHYLTRANSFERASE"/>
    <property type="match status" value="1"/>
</dbReference>
<accession>A0ABX8R114</accession>
<evidence type="ECO:0000313" key="13">
    <source>
        <dbReference type="Proteomes" id="UP001049518"/>
    </source>
</evidence>
<evidence type="ECO:0000256" key="7">
    <source>
        <dbReference type="ARBA" id="ARBA00022679"/>
    </source>
</evidence>
<dbReference type="InterPro" id="IPR000682">
    <property type="entry name" value="PCMT"/>
</dbReference>
<evidence type="ECO:0000313" key="12">
    <source>
        <dbReference type="EMBL" id="QXJ24710.1"/>
    </source>
</evidence>
<keyword evidence="6 12" id="KW-0489">Methyltransferase</keyword>
<dbReference type="InterPro" id="IPR029063">
    <property type="entry name" value="SAM-dependent_MTases_sf"/>
</dbReference>
<evidence type="ECO:0000256" key="8">
    <source>
        <dbReference type="ARBA" id="ARBA00022691"/>
    </source>
</evidence>
<keyword evidence="5" id="KW-0963">Cytoplasm</keyword>
<comment type="subcellular location">
    <subcellularLocation>
        <location evidence="1">Cytoplasm</location>
    </subcellularLocation>
</comment>
<gene>
    <name evidence="12" type="ORF">AGRA3207_006088</name>
</gene>
<evidence type="ECO:0000256" key="2">
    <source>
        <dbReference type="ARBA" id="ARBA00005369"/>
    </source>
</evidence>
<name>A0ABX8R114_9ACTN</name>
<evidence type="ECO:0000256" key="4">
    <source>
        <dbReference type="ARBA" id="ARBA00013346"/>
    </source>
</evidence>
<dbReference type="Pfam" id="PF01135">
    <property type="entry name" value="PCMT"/>
    <property type="match status" value="1"/>
</dbReference>
<evidence type="ECO:0000256" key="9">
    <source>
        <dbReference type="ARBA" id="ARBA00030757"/>
    </source>
</evidence>
<evidence type="ECO:0000256" key="5">
    <source>
        <dbReference type="ARBA" id="ARBA00022490"/>
    </source>
</evidence>
<dbReference type="SUPFAM" id="SSF53335">
    <property type="entry name" value="S-adenosyl-L-methionine-dependent methyltransferases"/>
    <property type="match status" value="1"/>
</dbReference>
<dbReference type="EC" id="2.1.1.77" evidence="3"/>
<proteinExistence type="inferred from homology"/>
<keyword evidence="13" id="KW-1185">Reference proteome</keyword>
<dbReference type="PANTHER" id="PTHR11579:SF0">
    <property type="entry name" value="PROTEIN-L-ISOASPARTATE(D-ASPARTATE) O-METHYLTRANSFERASE"/>
    <property type="match status" value="1"/>
</dbReference>
<evidence type="ECO:0000256" key="1">
    <source>
        <dbReference type="ARBA" id="ARBA00004496"/>
    </source>
</evidence>
<evidence type="ECO:0000256" key="10">
    <source>
        <dbReference type="ARBA" id="ARBA00031323"/>
    </source>
</evidence>
<protein>
    <recommendedName>
        <fullName evidence="4">Protein-L-isoaspartate O-methyltransferase</fullName>
        <ecNumber evidence="3">2.1.1.77</ecNumber>
    </recommendedName>
    <alternativeName>
        <fullName evidence="11">L-isoaspartyl protein carboxyl methyltransferase</fullName>
    </alternativeName>
    <alternativeName>
        <fullName evidence="9">Protein L-isoaspartyl methyltransferase</fullName>
    </alternativeName>
    <alternativeName>
        <fullName evidence="10">Protein-beta-aspartate methyltransferase</fullName>
    </alternativeName>
</protein>
<keyword evidence="7" id="KW-0808">Transferase</keyword>
<sequence length="261" mass="27951">MSDFHGLPPVDRRLFIPETIWVVRHRRFVELSRAGAPEEWQELVMSDESVVTRLKDGMWPVSSSTAPSMMAQIIESLDLKPGMRVLEIGTGTGYNAACFAALGAEVVSVEVDASVADHARDALRAAGRPEVVVITGDGESGAPSHGPFDRVIATAAAHTVPRAWIEQTKVGGVIVVPWAATFHPAGPLAVLVVKGDGSAEGRFTAPARFMPLRGQQLPPMVRDETEERWIAAGRPEASRYGVTVTSAGQIVWLDSPDSPVA</sequence>
<evidence type="ECO:0000256" key="6">
    <source>
        <dbReference type="ARBA" id="ARBA00022603"/>
    </source>
</evidence>
<evidence type="ECO:0000256" key="3">
    <source>
        <dbReference type="ARBA" id="ARBA00011890"/>
    </source>
</evidence>
<dbReference type="GO" id="GO:0032259">
    <property type="term" value="P:methylation"/>
    <property type="evidence" value="ECO:0007669"/>
    <property type="project" value="UniProtKB-KW"/>
</dbReference>
<dbReference type="CDD" id="cd02440">
    <property type="entry name" value="AdoMet_MTases"/>
    <property type="match status" value="1"/>
</dbReference>
<organism evidence="12 13">
    <name type="scientific">Actinomadura graeca</name>
    <dbReference type="NCBI Taxonomy" id="2750812"/>
    <lineage>
        <taxon>Bacteria</taxon>
        <taxon>Bacillati</taxon>
        <taxon>Actinomycetota</taxon>
        <taxon>Actinomycetes</taxon>
        <taxon>Streptosporangiales</taxon>
        <taxon>Thermomonosporaceae</taxon>
        <taxon>Actinomadura</taxon>
    </lineage>
</organism>
<dbReference type="Gene3D" id="3.40.50.150">
    <property type="entry name" value="Vaccinia Virus protein VP39"/>
    <property type="match status" value="1"/>
</dbReference>
<comment type="similarity">
    <text evidence="2">Belongs to the methyltransferase superfamily. L-isoaspartyl/D-aspartyl protein methyltransferase family.</text>
</comment>
<keyword evidence="8" id="KW-0949">S-adenosyl-L-methionine</keyword>
<evidence type="ECO:0000256" key="11">
    <source>
        <dbReference type="ARBA" id="ARBA00031350"/>
    </source>
</evidence>
<dbReference type="RefSeq" id="WP_231330599.1">
    <property type="nucleotide sequence ID" value="NZ_CP059572.1"/>
</dbReference>